<feature type="domain" description="HNH nuclease" evidence="2">
    <location>
        <begin position="387"/>
        <end position="439"/>
    </location>
</feature>
<feature type="region of interest" description="Disordered" evidence="1">
    <location>
        <begin position="1"/>
        <end position="21"/>
    </location>
</feature>
<feature type="region of interest" description="Disordered" evidence="1">
    <location>
        <begin position="479"/>
        <end position="505"/>
    </location>
</feature>
<organism evidence="3 4">
    <name type="scientific">Microbacterium oleivorans</name>
    <dbReference type="NCBI Taxonomy" id="273677"/>
    <lineage>
        <taxon>Bacteria</taxon>
        <taxon>Bacillati</taxon>
        <taxon>Actinomycetota</taxon>
        <taxon>Actinomycetes</taxon>
        <taxon>Micrococcales</taxon>
        <taxon>Microbacteriaceae</taxon>
        <taxon>Microbacterium</taxon>
    </lineage>
</organism>
<feature type="compositionally biased region" description="Pro residues" evidence="1">
    <location>
        <begin position="482"/>
        <end position="491"/>
    </location>
</feature>
<accession>A0A7D5IRJ9</accession>
<name>A0A7D5IRJ9_9MICO</name>
<dbReference type="InterPro" id="IPR003615">
    <property type="entry name" value="HNH_nuc"/>
</dbReference>
<evidence type="ECO:0000259" key="2">
    <source>
        <dbReference type="SMART" id="SM00507"/>
    </source>
</evidence>
<evidence type="ECO:0000313" key="3">
    <source>
        <dbReference type="EMBL" id="QLD10657.1"/>
    </source>
</evidence>
<dbReference type="SMART" id="SM00507">
    <property type="entry name" value="HNHc"/>
    <property type="match status" value="1"/>
</dbReference>
<dbReference type="Gene3D" id="1.10.30.50">
    <property type="match status" value="1"/>
</dbReference>
<evidence type="ECO:0000313" key="4">
    <source>
        <dbReference type="Proteomes" id="UP000509638"/>
    </source>
</evidence>
<sequence length="505" mass="53510">MQTQHGGPDEKDDTASLSSSVSSASPHAAAFAGFDESLRLLHAAEVAAVRALAELGRSALREAHRGGVRGMASDMELRSVAAEAAGIARRGDRRVQWEIDHAMTVVDDYPAMFAAWEQRLVTREHVDVVVKAGRVVPEEVRPQFDQAAVTVCQRDIATRVAGALENLAERMHPRSFSERHREAAAGRCVRLSPGQDGMADLSATVPMVIAAGIYDRLTQMAQSVKDARADAVAVDAAGAVDGAGAGAQAGGAGAVGGAGVSDGAAFGVDAERDADAAAPIPDTRTMDQLRADVLSDLVLGGAPVIDPTTGVDGRGALGAIRAKVQVVITSDTFTGKDEHPAEAIGTGLVDADTVRELAAQTATWDRMFIDPVTRTPVETDSYRPLPAMRRLLQTRDQHCRFPGCRRAAIRCEIDHTIDHALGGHTHILNLAHLCQRHHSMKQFTKWRVKQIGGGVLVWTSPHGRVYREDVPIPAVCFTPELATPPRPPGPPGRGTGAPPDAPPPF</sequence>
<evidence type="ECO:0000256" key="1">
    <source>
        <dbReference type="SAM" id="MobiDB-lite"/>
    </source>
</evidence>
<proteinExistence type="predicted"/>
<protein>
    <submittedName>
        <fullName evidence="3">DUF222 domain-containing protein</fullName>
    </submittedName>
</protein>
<gene>
    <name evidence="3" type="ORF">HW566_02000</name>
</gene>
<dbReference type="RefSeq" id="WP_178009943.1">
    <property type="nucleotide sequence ID" value="NZ_CP058316.1"/>
</dbReference>
<dbReference type="CDD" id="cd00085">
    <property type="entry name" value="HNHc"/>
    <property type="match status" value="1"/>
</dbReference>
<reference evidence="3 4" key="1">
    <citation type="submission" date="2020-06" db="EMBL/GenBank/DDBJ databases">
        <authorList>
            <person name="Jo H."/>
        </authorList>
    </citation>
    <scope>NUCLEOTIDE SEQUENCE [LARGE SCALE GENOMIC DNA]</scope>
    <source>
        <strain evidence="3 4">I46</strain>
    </source>
</reference>
<dbReference type="EMBL" id="CP058316">
    <property type="protein sequence ID" value="QLD10657.1"/>
    <property type="molecule type" value="Genomic_DNA"/>
</dbReference>
<dbReference type="AlphaFoldDB" id="A0A7D5IRJ9"/>
<dbReference type="Proteomes" id="UP000509638">
    <property type="component" value="Chromosome"/>
</dbReference>